<evidence type="ECO:0000313" key="1">
    <source>
        <dbReference type="EMBL" id="KAA6360356.1"/>
    </source>
</evidence>
<protein>
    <submittedName>
        <fullName evidence="1">Uncharacterized protein</fullName>
    </submittedName>
</protein>
<dbReference type="AlphaFoldDB" id="A0A5J4TPH8"/>
<feature type="non-terminal residue" evidence="1">
    <location>
        <position position="453"/>
    </location>
</feature>
<gene>
    <name evidence="1" type="ORF">EZS28_044117</name>
</gene>
<accession>A0A5J4TPH8</accession>
<sequence>ASKLTIKEGCSFSSCSSSVNGGAIYAELNFNAALSIDNGIFNDCNCTQPGNGGALCILQQTDSSKIFITDTSFINCLTLPGTSNQYGWGGAIYINISYNPPSLTATNFQLTDLSFTNCKASGAGNNLHILSDNTTAVGNQIKTGYLLTVKDLSNPSNLISDLYTSPSYSYDYMGINKSIELVNLGTINLDLHEPLFEQFFISNVPNPSYIDGNNGKDIKFCGVQSSKCQTIKYSTERNSTPLSGNPPSDSSYSIILTSYTALETNIQIMSTTLLNGLIMIQSDGYDSVENYTKQSIQTSSFSRSLLSISETGHLQLLGLHFDSLNPSSNNPLISIQSDDNQNPEVIIKDLNNGAGEVNISGSTFNSITQTGTGNGAAINAELSGASKLTIKEGCQFISCSSATGSGGAIFAQLTDGTIDIDDVTFSTCNCTQPGNGGAIAIVQEDDGKIIINN</sequence>
<dbReference type="EMBL" id="SNRW01027055">
    <property type="protein sequence ID" value="KAA6360356.1"/>
    <property type="molecule type" value="Genomic_DNA"/>
</dbReference>
<feature type="non-terminal residue" evidence="1">
    <location>
        <position position="1"/>
    </location>
</feature>
<comment type="caution">
    <text evidence="1">The sequence shown here is derived from an EMBL/GenBank/DDBJ whole genome shotgun (WGS) entry which is preliminary data.</text>
</comment>
<proteinExistence type="predicted"/>
<dbReference type="Proteomes" id="UP000324800">
    <property type="component" value="Unassembled WGS sequence"/>
</dbReference>
<reference evidence="1 2" key="1">
    <citation type="submission" date="2019-03" db="EMBL/GenBank/DDBJ databases">
        <title>Single cell metagenomics reveals metabolic interactions within the superorganism composed of flagellate Streblomastix strix and complex community of Bacteroidetes bacteria on its surface.</title>
        <authorList>
            <person name="Treitli S.C."/>
            <person name="Kolisko M."/>
            <person name="Husnik F."/>
            <person name="Keeling P."/>
            <person name="Hampl V."/>
        </authorList>
    </citation>
    <scope>NUCLEOTIDE SEQUENCE [LARGE SCALE GENOMIC DNA]</scope>
    <source>
        <strain evidence="1">ST1C</strain>
    </source>
</reference>
<organism evidence="1 2">
    <name type="scientific">Streblomastix strix</name>
    <dbReference type="NCBI Taxonomy" id="222440"/>
    <lineage>
        <taxon>Eukaryota</taxon>
        <taxon>Metamonada</taxon>
        <taxon>Preaxostyla</taxon>
        <taxon>Oxymonadida</taxon>
        <taxon>Streblomastigidae</taxon>
        <taxon>Streblomastix</taxon>
    </lineage>
</organism>
<name>A0A5J4TPH8_9EUKA</name>
<evidence type="ECO:0000313" key="2">
    <source>
        <dbReference type="Proteomes" id="UP000324800"/>
    </source>
</evidence>